<keyword evidence="2 4" id="KW-0732">Signal</keyword>
<dbReference type="GO" id="GO:0055085">
    <property type="term" value="P:transmembrane transport"/>
    <property type="evidence" value="ECO:0007669"/>
    <property type="project" value="InterPro"/>
</dbReference>
<dbReference type="Proteomes" id="UP000244077">
    <property type="component" value="Unassembled WGS sequence"/>
</dbReference>
<dbReference type="InterPro" id="IPR006311">
    <property type="entry name" value="TAT_signal"/>
</dbReference>
<comment type="subcellular location">
    <subcellularLocation>
        <location evidence="1">Periplasm</location>
    </subcellularLocation>
</comment>
<protein>
    <submittedName>
        <fullName evidence="5">Secreted protein</fullName>
    </submittedName>
</protein>
<name>A0A2T5HP19_9RHOB</name>
<organism evidence="5 6">
    <name type="scientific">Celeribacter persicus</name>
    <dbReference type="NCBI Taxonomy" id="1651082"/>
    <lineage>
        <taxon>Bacteria</taxon>
        <taxon>Pseudomonadati</taxon>
        <taxon>Pseudomonadota</taxon>
        <taxon>Alphaproteobacteria</taxon>
        <taxon>Rhodobacterales</taxon>
        <taxon>Roseobacteraceae</taxon>
        <taxon>Celeribacter</taxon>
    </lineage>
</organism>
<dbReference type="InterPro" id="IPR038404">
    <property type="entry name" value="TRAP_DctP_sf"/>
</dbReference>
<dbReference type="PROSITE" id="PS51318">
    <property type="entry name" value="TAT"/>
    <property type="match status" value="1"/>
</dbReference>
<dbReference type="NCBIfam" id="NF037995">
    <property type="entry name" value="TRAP_S1"/>
    <property type="match status" value="1"/>
</dbReference>
<dbReference type="Gene3D" id="3.40.190.170">
    <property type="entry name" value="Bacterial extracellular solute-binding protein, family 7"/>
    <property type="match status" value="1"/>
</dbReference>
<evidence type="ECO:0000256" key="4">
    <source>
        <dbReference type="SAM" id="SignalP"/>
    </source>
</evidence>
<dbReference type="PANTHER" id="PTHR33376">
    <property type="match status" value="1"/>
</dbReference>
<dbReference type="Pfam" id="PF03480">
    <property type="entry name" value="DctP"/>
    <property type="match status" value="1"/>
</dbReference>
<dbReference type="InterPro" id="IPR018389">
    <property type="entry name" value="DctP_fam"/>
</dbReference>
<reference evidence="5 6" key="1">
    <citation type="submission" date="2018-04" db="EMBL/GenBank/DDBJ databases">
        <title>Genomic Encyclopedia of Archaeal and Bacterial Type Strains, Phase II (KMG-II): from individual species to whole genera.</title>
        <authorList>
            <person name="Goeker M."/>
        </authorList>
    </citation>
    <scope>NUCLEOTIDE SEQUENCE [LARGE SCALE GENOMIC DNA]</scope>
    <source>
        <strain evidence="5 6">DSM 100434</strain>
    </source>
</reference>
<proteinExistence type="predicted"/>
<dbReference type="RefSeq" id="WP_107816047.1">
    <property type="nucleotide sequence ID" value="NZ_QAOH01000005.1"/>
</dbReference>
<dbReference type="NCBIfam" id="TIGR01409">
    <property type="entry name" value="TAT_signal_seq"/>
    <property type="match status" value="1"/>
</dbReference>
<dbReference type="PANTHER" id="PTHR33376:SF4">
    <property type="entry name" value="SIALIC ACID-BINDING PERIPLASMIC PROTEIN SIAP"/>
    <property type="match status" value="1"/>
</dbReference>
<evidence type="ECO:0000313" key="5">
    <source>
        <dbReference type="EMBL" id="PTQ73330.1"/>
    </source>
</evidence>
<accession>A0A2T5HP19</accession>
<evidence type="ECO:0000313" key="6">
    <source>
        <dbReference type="Proteomes" id="UP000244077"/>
    </source>
</evidence>
<comment type="caution">
    <text evidence="5">The sequence shown here is derived from an EMBL/GenBank/DDBJ whole genome shotgun (WGS) entry which is preliminary data.</text>
</comment>
<keyword evidence="6" id="KW-1185">Reference proteome</keyword>
<dbReference type="EMBL" id="QAOH01000005">
    <property type="protein sequence ID" value="PTQ73330.1"/>
    <property type="molecule type" value="Genomic_DNA"/>
</dbReference>
<evidence type="ECO:0000256" key="1">
    <source>
        <dbReference type="ARBA" id="ARBA00004418"/>
    </source>
</evidence>
<gene>
    <name evidence="5" type="ORF">C8N42_10530</name>
</gene>
<dbReference type="InterPro" id="IPR019546">
    <property type="entry name" value="TAT_signal_bac_arc"/>
</dbReference>
<evidence type="ECO:0000256" key="3">
    <source>
        <dbReference type="ARBA" id="ARBA00022764"/>
    </source>
</evidence>
<dbReference type="CDD" id="cd13602">
    <property type="entry name" value="PBP2_TRAP_BpDctp6_7"/>
    <property type="match status" value="1"/>
</dbReference>
<dbReference type="GO" id="GO:0042597">
    <property type="term" value="C:periplasmic space"/>
    <property type="evidence" value="ECO:0007669"/>
    <property type="project" value="UniProtKB-SubCell"/>
</dbReference>
<dbReference type="AlphaFoldDB" id="A0A2T5HP19"/>
<feature type="signal peptide" evidence="4">
    <location>
        <begin position="1"/>
        <end position="27"/>
    </location>
</feature>
<dbReference type="OrthoDB" id="9783941at2"/>
<evidence type="ECO:0000256" key="2">
    <source>
        <dbReference type="ARBA" id="ARBA00022729"/>
    </source>
</evidence>
<keyword evidence="3" id="KW-0574">Periplasm</keyword>
<sequence length="339" mass="36893">MTFTRRTFLQTATATGALLATGWPASAKSVTWDMADEYGAQALSGKASAYFLAELEKKIGDALVINYQGGGALGYKSVDHFDAVQDGAVQCAVTLVTQLGGIDPFFNLSSLPFIASTPEEAYLLWLAARDEYAKIFEENGMVLLWAMPNPPSGINAPTPITTIDSLKGLRIRTYDVNGTETMMNAGAAPLQVAWSDLIPQLSTGGIDAVLTSADGAMQLSLWDYVSDFTEMNYAMGLFMCHVNKDEFDALPKEVQTAMTEILEDCDKYNWRIMRDSIEAAYTKMSTNGMKITYDDDVPTEVFDHLKKAGDQVKVSWLAETGDKGATVLAKFEELKANAG</sequence>
<feature type="chain" id="PRO_5015513651" evidence="4">
    <location>
        <begin position="28"/>
        <end position="339"/>
    </location>
</feature>